<accession>A0A2N8PUM1</accession>
<organism evidence="1 2">
    <name type="scientific">Enterococcus avium</name>
    <name type="common">Streptococcus avium</name>
    <dbReference type="NCBI Taxonomy" id="33945"/>
    <lineage>
        <taxon>Bacteria</taxon>
        <taxon>Bacillati</taxon>
        <taxon>Bacillota</taxon>
        <taxon>Bacilli</taxon>
        <taxon>Lactobacillales</taxon>
        <taxon>Enterococcaceae</taxon>
        <taxon>Enterococcus</taxon>
    </lineage>
</organism>
<protein>
    <submittedName>
        <fullName evidence="1">Uncharacterized protein</fullName>
    </submittedName>
</protein>
<sequence length="301" mass="35040">MCLEKYTKIIEEMYNEQESESMDVKVANSGIRNIRMAAIINDYLQRISGSEIIVTGGLSIEFYTRGGYNTQDIDFITPAEKELAKVLEDLGFKKEAKYWIHEKLEIVLELVANIPFDGIYKEPLSYTTQDGFKINFSNVNDMLIDRIRGLLHWGYKDYGKWVLELLELHYEALDFDYLNEQLSDEEREILDQYIKIYDAKGASEYFNYSIKQKLDEKNILYSESDETEFSFLAFPLKNGAKTDIGPYFGLLLKPNLGILLYNEDDDTFERVESTILIHLIEKYGEPFATILKIIEEVSYND</sequence>
<evidence type="ECO:0000313" key="2">
    <source>
        <dbReference type="Proteomes" id="UP000288388"/>
    </source>
</evidence>
<dbReference type="AlphaFoldDB" id="A0A2N8PUM1"/>
<dbReference type="Proteomes" id="UP000288388">
    <property type="component" value="Unassembled WGS sequence"/>
</dbReference>
<comment type="caution">
    <text evidence="1">The sequence shown here is derived from an EMBL/GenBank/DDBJ whole genome shotgun (WGS) entry which is preliminary data.</text>
</comment>
<dbReference type="EMBL" id="RYZS01000002">
    <property type="protein sequence ID" value="RVU93342.1"/>
    <property type="molecule type" value="Genomic_DNA"/>
</dbReference>
<gene>
    <name evidence="1" type="ORF">EK398_18750</name>
</gene>
<proteinExistence type="predicted"/>
<evidence type="ECO:0000313" key="1">
    <source>
        <dbReference type="EMBL" id="RVU93342.1"/>
    </source>
</evidence>
<reference evidence="1 2" key="1">
    <citation type="submission" date="2018-12" db="EMBL/GenBank/DDBJ databases">
        <title>A novel vanA-carrying plasmid in a clinical isolate of Enterococcus avium.</title>
        <authorList>
            <person name="Bernasconi O.J."/>
            <person name="Luzzaro F."/>
            <person name="Endimiani A."/>
        </authorList>
    </citation>
    <scope>NUCLEOTIDE SEQUENCE [LARGE SCALE GENOMIC DNA]</scope>
    <source>
        <strain evidence="1 2">LC0559/18</strain>
    </source>
</reference>
<name>A0A2N8PUM1_ENTAV</name>